<sequence>MAMGQANAVTPIQLLTAVGAVANEGKLMKPHLLKQVIDDKGNVIKKVEPQVVRQVISP</sequence>
<dbReference type="GO" id="GO:0005886">
    <property type="term" value="C:plasma membrane"/>
    <property type="evidence" value="ECO:0007669"/>
    <property type="project" value="TreeGrafter"/>
</dbReference>
<accession>A0A354YSY4</accession>
<dbReference type="GO" id="GO:0071555">
    <property type="term" value="P:cell wall organization"/>
    <property type="evidence" value="ECO:0007669"/>
    <property type="project" value="TreeGrafter"/>
</dbReference>
<dbReference type="PANTHER" id="PTHR30627:SF1">
    <property type="entry name" value="PEPTIDOGLYCAN D,D-TRANSPEPTIDASE FTSI"/>
    <property type="match status" value="1"/>
</dbReference>
<dbReference type="EMBL" id="DNZF01000022">
    <property type="protein sequence ID" value="HBK52478.1"/>
    <property type="molecule type" value="Genomic_DNA"/>
</dbReference>
<dbReference type="Proteomes" id="UP000263273">
    <property type="component" value="Unassembled WGS sequence"/>
</dbReference>
<evidence type="ECO:0000256" key="1">
    <source>
        <dbReference type="ARBA" id="ARBA00004370"/>
    </source>
</evidence>
<dbReference type="SUPFAM" id="SSF56601">
    <property type="entry name" value="beta-lactamase/transpeptidase-like"/>
    <property type="match status" value="1"/>
</dbReference>
<evidence type="ECO:0000256" key="2">
    <source>
        <dbReference type="ARBA" id="ARBA00023136"/>
    </source>
</evidence>
<evidence type="ECO:0000259" key="3">
    <source>
        <dbReference type="Pfam" id="PF00905"/>
    </source>
</evidence>
<gene>
    <name evidence="4" type="ORF">DDZ44_00885</name>
</gene>
<dbReference type="InterPro" id="IPR050515">
    <property type="entry name" value="Beta-lactam/transpept"/>
</dbReference>
<feature type="domain" description="Penicillin-binding protein transpeptidase" evidence="3">
    <location>
        <begin position="2"/>
        <end position="57"/>
    </location>
</feature>
<keyword evidence="2" id="KW-0472">Membrane</keyword>
<evidence type="ECO:0000313" key="5">
    <source>
        <dbReference type="Proteomes" id="UP000263273"/>
    </source>
</evidence>
<feature type="non-terminal residue" evidence="4">
    <location>
        <position position="58"/>
    </location>
</feature>
<comment type="subcellular location">
    <subcellularLocation>
        <location evidence="1">Membrane</location>
    </subcellularLocation>
</comment>
<organism evidence="4 5">
    <name type="scientific">Syntrophomonas wolfei</name>
    <dbReference type="NCBI Taxonomy" id="863"/>
    <lineage>
        <taxon>Bacteria</taxon>
        <taxon>Bacillati</taxon>
        <taxon>Bacillota</taxon>
        <taxon>Clostridia</taxon>
        <taxon>Eubacteriales</taxon>
        <taxon>Syntrophomonadaceae</taxon>
        <taxon>Syntrophomonas</taxon>
    </lineage>
</organism>
<dbReference type="Pfam" id="PF00905">
    <property type="entry name" value="Transpeptidase"/>
    <property type="match status" value="1"/>
</dbReference>
<dbReference type="Gene3D" id="3.40.710.10">
    <property type="entry name" value="DD-peptidase/beta-lactamase superfamily"/>
    <property type="match status" value="1"/>
</dbReference>
<dbReference type="InterPro" id="IPR001460">
    <property type="entry name" value="PCN-bd_Tpept"/>
</dbReference>
<proteinExistence type="predicted"/>
<dbReference type="GO" id="GO:0008658">
    <property type="term" value="F:penicillin binding"/>
    <property type="evidence" value="ECO:0007669"/>
    <property type="project" value="InterPro"/>
</dbReference>
<dbReference type="InterPro" id="IPR012338">
    <property type="entry name" value="Beta-lactam/transpept-like"/>
</dbReference>
<dbReference type="PANTHER" id="PTHR30627">
    <property type="entry name" value="PEPTIDOGLYCAN D,D-TRANSPEPTIDASE"/>
    <property type="match status" value="1"/>
</dbReference>
<feature type="non-terminal residue" evidence="4">
    <location>
        <position position="1"/>
    </location>
</feature>
<name>A0A354YSY4_9FIRM</name>
<reference evidence="4 5" key="1">
    <citation type="journal article" date="2018" name="Nat. Biotechnol.">
        <title>A standardized bacterial taxonomy based on genome phylogeny substantially revises the tree of life.</title>
        <authorList>
            <person name="Parks D.H."/>
            <person name="Chuvochina M."/>
            <person name="Waite D.W."/>
            <person name="Rinke C."/>
            <person name="Skarshewski A."/>
            <person name="Chaumeil P.A."/>
            <person name="Hugenholtz P."/>
        </authorList>
    </citation>
    <scope>NUCLEOTIDE SEQUENCE [LARGE SCALE GENOMIC DNA]</scope>
    <source>
        <strain evidence="4">UBA10948</strain>
    </source>
</reference>
<dbReference type="AlphaFoldDB" id="A0A354YSY4"/>
<protein>
    <recommendedName>
        <fullName evidence="3">Penicillin-binding protein transpeptidase domain-containing protein</fullName>
    </recommendedName>
</protein>
<evidence type="ECO:0000313" key="4">
    <source>
        <dbReference type="EMBL" id="HBK52478.1"/>
    </source>
</evidence>
<dbReference type="Gene3D" id="3.90.1310.10">
    <property type="entry name" value="Penicillin-binding protein 2a (Domain 2)"/>
    <property type="match status" value="1"/>
</dbReference>
<comment type="caution">
    <text evidence="4">The sequence shown here is derived from an EMBL/GenBank/DDBJ whole genome shotgun (WGS) entry which is preliminary data.</text>
</comment>